<gene>
    <name evidence="1" type="ORF">S06H3_57061</name>
</gene>
<dbReference type="Gene3D" id="3.40.50.150">
    <property type="entry name" value="Vaccinia Virus protein VP39"/>
    <property type="match status" value="1"/>
</dbReference>
<dbReference type="AlphaFoldDB" id="X1R1X5"/>
<accession>X1R1X5</accession>
<reference evidence="1" key="1">
    <citation type="journal article" date="2014" name="Front. Microbiol.">
        <title>High frequency of phylogenetically diverse reductive dehalogenase-homologous genes in deep subseafloor sedimentary metagenomes.</title>
        <authorList>
            <person name="Kawai M."/>
            <person name="Futagami T."/>
            <person name="Toyoda A."/>
            <person name="Takaki Y."/>
            <person name="Nishi S."/>
            <person name="Hori S."/>
            <person name="Arai W."/>
            <person name="Tsubouchi T."/>
            <person name="Morono Y."/>
            <person name="Uchiyama I."/>
            <person name="Ito T."/>
            <person name="Fujiyama A."/>
            <person name="Inagaki F."/>
            <person name="Takami H."/>
        </authorList>
    </citation>
    <scope>NUCLEOTIDE SEQUENCE</scope>
    <source>
        <strain evidence="1">Expedition CK06-06</strain>
    </source>
</reference>
<evidence type="ECO:0008006" key="2">
    <source>
        <dbReference type="Google" id="ProtNLM"/>
    </source>
</evidence>
<protein>
    <recommendedName>
        <fullName evidence="2">Methyltransferase FkbM domain-containing protein</fullName>
    </recommendedName>
</protein>
<dbReference type="EMBL" id="BARV01036777">
    <property type="protein sequence ID" value="GAI57100.1"/>
    <property type="molecule type" value="Genomic_DNA"/>
</dbReference>
<comment type="caution">
    <text evidence="1">The sequence shown here is derived from an EMBL/GenBank/DDBJ whole genome shotgun (WGS) entry which is preliminary data.</text>
</comment>
<feature type="non-terminal residue" evidence="1">
    <location>
        <position position="1"/>
    </location>
</feature>
<dbReference type="InterPro" id="IPR029063">
    <property type="entry name" value="SAM-dependent_MTases_sf"/>
</dbReference>
<name>X1R1X5_9ZZZZ</name>
<evidence type="ECO:0000313" key="1">
    <source>
        <dbReference type="EMBL" id="GAI57100.1"/>
    </source>
</evidence>
<proteinExistence type="predicted"/>
<organism evidence="1">
    <name type="scientific">marine sediment metagenome</name>
    <dbReference type="NCBI Taxonomy" id="412755"/>
    <lineage>
        <taxon>unclassified sequences</taxon>
        <taxon>metagenomes</taxon>
        <taxon>ecological metagenomes</taxon>
    </lineage>
</organism>
<sequence length="90" mass="10273">RFDHVDIVQMDVQRAECDVIKGAANSIKEGMIDYFLINIHLEEYSNALPVLLSDRYSLIIDLKRSSLGAVEGFPPIQCNDGFQLYKRKNI</sequence>